<evidence type="ECO:0000256" key="1">
    <source>
        <dbReference type="SAM" id="SignalP"/>
    </source>
</evidence>
<evidence type="ECO:0008006" key="4">
    <source>
        <dbReference type="Google" id="ProtNLM"/>
    </source>
</evidence>
<keyword evidence="3" id="KW-1185">Reference proteome</keyword>
<dbReference type="SUPFAM" id="SSF48452">
    <property type="entry name" value="TPR-like"/>
    <property type="match status" value="1"/>
</dbReference>
<keyword evidence="1" id="KW-0732">Signal</keyword>
<dbReference type="Gene3D" id="1.25.40.10">
    <property type="entry name" value="Tetratricopeptide repeat domain"/>
    <property type="match status" value="1"/>
</dbReference>
<evidence type="ECO:0000313" key="2">
    <source>
        <dbReference type="EMBL" id="PCE66194.1"/>
    </source>
</evidence>
<sequence>MMRSILCCSVLLLALSSVQAQFHTIDMPKRSPRVTETHTLGITKITLDYGSPALRGRDVWNDGTVPQKGEPYAWRAGADMNTTLSFDTDVTIEGQPLKAGTYGFHIIPDNDTYTLLFAHNNNQWGSYYLDVDQDVSLKVTVDPESCSGSEQLDFEFLNRTENTVTIGLEWGEKRIPFTVGVDLDQTVVTHLRQELRGINTYHWQAWDDAAKWCLEHDTNLEEALSWAERSIAGGYYGFAANKNPNNMLTKVRLLQKLNKKTEMDASLAELAQLPMTDSQANETTVFLLRQSFYDTAFVVANTALQQNPESWFLNLNRGLCHYFIGSKKKALKDLDKAAASVPDGFAKRMGEIRNEVASGTYKLPGA</sequence>
<dbReference type="OrthoDB" id="1400571at2"/>
<comment type="caution">
    <text evidence="2">The sequence shown here is derived from an EMBL/GenBank/DDBJ whole genome shotgun (WGS) entry which is preliminary data.</text>
</comment>
<dbReference type="InterPro" id="IPR021314">
    <property type="entry name" value="DUF2911"/>
</dbReference>
<feature type="signal peptide" evidence="1">
    <location>
        <begin position="1"/>
        <end position="20"/>
    </location>
</feature>
<dbReference type="EMBL" id="NBWU01000001">
    <property type="protein sequence ID" value="PCE66194.1"/>
    <property type="molecule type" value="Genomic_DNA"/>
</dbReference>
<dbReference type="Pfam" id="PF11138">
    <property type="entry name" value="DUF2911"/>
    <property type="match status" value="1"/>
</dbReference>
<organism evidence="2 3">
    <name type="scientific">Sediminicola luteus</name>
    <dbReference type="NCBI Taxonomy" id="319238"/>
    <lineage>
        <taxon>Bacteria</taxon>
        <taxon>Pseudomonadati</taxon>
        <taxon>Bacteroidota</taxon>
        <taxon>Flavobacteriia</taxon>
        <taxon>Flavobacteriales</taxon>
        <taxon>Flavobacteriaceae</taxon>
        <taxon>Sediminicola</taxon>
    </lineage>
</organism>
<feature type="chain" id="PRO_5013263444" description="DUF2911 domain-containing protein" evidence="1">
    <location>
        <begin position="21"/>
        <end position="366"/>
    </location>
</feature>
<dbReference type="AlphaFoldDB" id="A0A2A4GDX2"/>
<name>A0A2A4GDX2_9FLAO</name>
<dbReference type="InterPro" id="IPR011990">
    <property type="entry name" value="TPR-like_helical_dom_sf"/>
</dbReference>
<reference evidence="2 3" key="1">
    <citation type="submission" date="2017-04" db="EMBL/GenBank/DDBJ databases">
        <title>A new member of the family Flavobacteriaceae isolated from ascidians.</title>
        <authorList>
            <person name="Chen L."/>
        </authorList>
    </citation>
    <scope>NUCLEOTIDE SEQUENCE [LARGE SCALE GENOMIC DNA]</scope>
    <source>
        <strain evidence="2 3">HQA918</strain>
    </source>
</reference>
<protein>
    <recommendedName>
        <fullName evidence="4">DUF2911 domain-containing protein</fullName>
    </recommendedName>
</protein>
<dbReference type="Proteomes" id="UP000219559">
    <property type="component" value="Unassembled WGS sequence"/>
</dbReference>
<evidence type="ECO:0000313" key="3">
    <source>
        <dbReference type="Proteomes" id="UP000219559"/>
    </source>
</evidence>
<gene>
    <name evidence="2" type="ORF">B7P33_02535</name>
</gene>
<proteinExistence type="predicted"/>
<accession>A0A2A4GDX2</accession>